<gene>
    <name evidence="1" type="ORF">TNIN_243801</name>
</gene>
<dbReference type="Proteomes" id="UP000886998">
    <property type="component" value="Unassembled WGS sequence"/>
</dbReference>
<dbReference type="AlphaFoldDB" id="A0A8X6XMB5"/>
<comment type="caution">
    <text evidence="1">The sequence shown here is derived from an EMBL/GenBank/DDBJ whole genome shotgun (WGS) entry which is preliminary data.</text>
</comment>
<evidence type="ECO:0000313" key="2">
    <source>
        <dbReference type="Proteomes" id="UP000886998"/>
    </source>
</evidence>
<reference evidence="1" key="1">
    <citation type="submission" date="2020-08" db="EMBL/GenBank/DDBJ databases">
        <title>Multicomponent nature underlies the extraordinary mechanical properties of spider dragline silk.</title>
        <authorList>
            <person name="Kono N."/>
            <person name="Nakamura H."/>
            <person name="Mori M."/>
            <person name="Yoshida Y."/>
            <person name="Ohtoshi R."/>
            <person name="Malay A.D."/>
            <person name="Moran D.A.P."/>
            <person name="Tomita M."/>
            <person name="Numata K."/>
            <person name="Arakawa K."/>
        </authorList>
    </citation>
    <scope>NUCLEOTIDE SEQUENCE</scope>
</reference>
<name>A0A8X6XMB5_9ARAC</name>
<accession>A0A8X6XMB5</accession>
<dbReference type="EMBL" id="BMAV01011060">
    <property type="protein sequence ID" value="GFY56602.1"/>
    <property type="molecule type" value="Genomic_DNA"/>
</dbReference>
<sequence>MAFRQGKPFSVLVEATPHGDSALSHHSPGGSDCWCRYVREALTIPLLEPRNSKRMLAIGCFGGMGTPFSSCPKYYFPLRFLWVLSCIQKRRN</sequence>
<organism evidence="1 2">
    <name type="scientific">Trichonephila inaurata madagascariensis</name>
    <dbReference type="NCBI Taxonomy" id="2747483"/>
    <lineage>
        <taxon>Eukaryota</taxon>
        <taxon>Metazoa</taxon>
        <taxon>Ecdysozoa</taxon>
        <taxon>Arthropoda</taxon>
        <taxon>Chelicerata</taxon>
        <taxon>Arachnida</taxon>
        <taxon>Araneae</taxon>
        <taxon>Araneomorphae</taxon>
        <taxon>Entelegynae</taxon>
        <taxon>Araneoidea</taxon>
        <taxon>Nephilidae</taxon>
        <taxon>Trichonephila</taxon>
        <taxon>Trichonephila inaurata</taxon>
    </lineage>
</organism>
<evidence type="ECO:0000313" key="1">
    <source>
        <dbReference type="EMBL" id="GFY56602.1"/>
    </source>
</evidence>
<proteinExistence type="predicted"/>
<keyword evidence="2" id="KW-1185">Reference proteome</keyword>
<protein>
    <submittedName>
        <fullName evidence="1">Uncharacterized protein</fullName>
    </submittedName>
</protein>